<dbReference type="HAMAP" id="MF_00772">
    <property type="entry name" value="OGT"/>
    <property type="match status" value="1"/>
</dbReference>
<dbReference type="PROSITE" id="PS00374">
    <property type="entry name" value="MGMT"/>
    <property type="match status" value="1"/>
</dbReference>
<comment type="similarity">
    <text evidence="2 9">Belongs to the MGMT family.</text>
</comment>
<proteinExistence type="inferred from homology"/>
<dbReference type="SUPFAM" id="SSF46767">
    <property type="entry name" value="Methylated DNA-protein cysteine methyltransferase, C-terminal domain"/>
    <property type="match status" value="1"/>
</dbReference>
<dbReference type="InterPro" id="IPR001497">
    <property type="entry name" value="MethylDNA_cys_MeTrfase_AS"/>
</dbReference>
<evidence type="ECO:0000313" key="12">
    <source>
        <dbReference type="EMBL" id="MBR7832042.1"/>
    </source>
</evidence>
<dbReference type="AlphaFoldDB" id="A0A941EK80"/>
<dbReference type="GO" id="GO:0005737">
    <property type="term" value="C:cytoplasm"/>
    <property type="evidence" value="ECO:0007669"/>
    <property type="project" value="UniProtKB-SubCell"/>
</dbReference>
<comment type="miscellaneous">
    <text evidence="9">This enzyme catalyzes only one turnover and therefore is not strictly catalytic. According to one definition, an enzyme is a biocatalyst that acts repeatedly and over many reaction cycles.</text>
</comment>
<keyword evidence="5 9" id="KW-0808">Transferase</keyword>
<dbReference type="GO" id="GO:0032259">
    <property type="term" value="P:methylation"/>
    <property type="evidence" value="ECO:0007669"/>
    <property type="project" value="UniProtKB-KW"/>
</dbReference>
<dbReference type="InterPro" id="IPR014048">
    <property type="entry name" value="MethylDNA_cys_MeTrfase_DNA-bd"/>
</dbReference>
<protein>
    <recommendedName>
        <fullName evidence="9">Methylated-DNA--protein-cysteine methyltransferase</fullName>
        <ecNumber evidence="9">2.1.1.63</ecNumber>
    </recommendedName>
    <alternativeName>
        <fullName evidence="9">6-O-methylguanine-DNA methyltransferase</fullName>
        <shortName evidence="9">MGMT</shortName>
    </alternativeName>
    <alternativeName>
        <fullName evidence="9">O-6-methylguanine-DNA-alkyltransferase</fullName>
    </alternativeName>
</protein>
<dbReference type="GO" id="GO:0003908">
    <property type="term" value="F:methylated-DNA-[protein]-cysteine S-methyltransferase activity"/>
    <property type="evidence" value="ECO:0007669"/>
    <property type="project" value="UniProtKB-UniRule"/>
</dbReference>
<evidence type="ECO:0000259" key="10">
    <source>
        <dbReference type="Pfam" id="PF01035"/>
    </source>
</evidence>
<comment type="catalytic activity">
    <reaction evidence="8 9">
        <text>a 6-O-methyl-2'-deoxyguanosine in DNA + L-cysteinyl-[protein] = S-methyl-L-cysteinyl-[protein] + a 2'-deoxyguanosine in DNA</text>
        <dbReference type="Rhea" id="RHEA:24000"/>
        <dbReference type="Rhea" id="RHEA-COMP:10131"/>
        <dbReference type="Rhea" id="RHEA-COMP:10132"/>
        <dbReference type="Rhea" id="RHEA-COMP:11367"/>
        <dbReference type="Rhea" id="RHEA-COMP:11368"/>
        <dbReference type="ChEBI" id="CHEBI:29950"/>
        <dbReference type="ChEBI" id="CHEBI:82612"/>
        <dbReference type="ChEBI" id="CHEBI:85445"/>
        <dbReference type="ChEBI" id="CHEBI:85448"/>
        <dbReference type="EC" id="2.1.1.63"/>
    </reaction>
</comment>
<comment type="catalytic activity">
    <reaction evidence="1 9">
        <text>a 4-O-methyl-thymidine in DNA + L-cysteinyl-[protein] = a thymidine in DNA + S-methyl-L-cysteinyl-[protein]</text>
        <dbReference type="Rhea" id="RHEA:53428"/>
        <dbReference type="Rhea" id="RHEA-COMP:10131"/>
        <dbReference type="Rhea" id="RHEA-COMP:10132"/>
        <dbReference type="Rhea" id="RHEA-COMP:13555"/>
        <dbReference type="Rhea" id="RHEA-COMP:13556"/>
        <dbReference type="ChEBI" id="CHEBI:29950"/>
        <dbReference type="ChEBI" id="CHEBI:82612"/>
        <dbReference type="ChEBI" id="CHEBI:137386"/>
        <dbReference type="ChEBI" id="CHEBI:137387"/>
        <dbReference type="EC" id="2.1.1.63"/>
    </reaction>
</comment>
<dbReference type="InterPro" id="IPR023546">
    <property type="entry name" value="MGMT"/>
</dbReference>
<dbReference type="Gene3D" id="3.30.160.70">
    <property type="entry name" value="Methylated DNA-protein cysteine methyltransferase domain"/>
    <property type="match status" value="1"/>
</dbReference>
<sequence>MNSTIYTTMNSPVGELVLAGVRADSAPGGVALSSVKMEKWKGEVRIEPGWRYEPDAFAHAVSQLQAYFAGDLKEFDLAFATHGTPFQERVWAALREIPYGATTTYGAITAELGYERVQARAVGSAVGSNPLGIVVPCHRVLGAKGALTGYAGGLENKEALLVLEGVLPQSLV</sequence>
<dbReference type="InterPro" id="IPR036631">
    <property type="entry name" value="MGMT_N_sf"/>
</dbReference>
<keyword evidence="7 9" id="KW-0234">DNA repair</keyword>
<dbReference type="EC" id="2.1.1.63" evidence="9"/>
<dbReference type="RefSeq" id="WP_212526570.1">
    <property type="nucleotide sequence ID" value="NZ_JAGSOG010000005.1"/>
</dbReference>
<evidence type="ECO:0000259" key="11">
    <source>
        <dbReference type="Pfam" id="PF02870"/>
    </source>
</evidence>
<gene>
    <name evidence="12" type="ORF">KDL01_02155</name>
</gene>
<evidence type="ECO:0000313" key="13">
    <source>
        <dbReference type="Proteomes" id="UP000675781"/>
    </source>
</evidence>
<dbReference type="InterPro" id="IPR008332">
    <property type="entry name" value="MethylG_MeTrfase_N"/>
</dbReference>
<comment type="function">
    <text evidence="9">Involved in the cellular defense against the biological effects of O6-methylguanine (O6-MeG) and O4-methylthymine (O4-MeT) in DNA. Repairs the methylated nucleobase in DNA by stoichiometrically transferring the methyl group to a cysteine residue in the enzyme. This is a suicide reaction: the enzyme is irreversibly inactivated.</text>
</comment>
<evidence type="ECO:0000256" key="4">
    <source>
        <dbReference type="ARBA" id="ARBA00022603"/>
    </source>
</evidence>
<comment type="subcellular location">
    <subcellularLocation>
        <location evidence="9">Cytoplasm</location>
    </subcellularLocation>
</comment>
<reference evidence="12" key="1">
    <citation type="submission" date="2021-04" db="EMBL/GenBank/DDBJ databases">
        <title>Genome based classification of Actinospica acidithermotolerans sp. nov., an actinobacterium isolated from an Indonesian hot spring.</title>
        <authorList>
            <person name="Kusuma A.B."/>
            <person name="Putra K.E."/>
            <person name="Nafisah S."/>
            <person name="Loh J."/>
            <person name="Nouioui I."/>
            <person name="Goodfellow M."/>
        </authorList>
    </citation>
    <scope>NUCLEOTIDE SEQUENCE</scope>
    <source>
        <strain evidence="12">CSCA 57</strain>
    </source>
</reference>
<evidence type="ECO:0000256" key="6">
    <source>
        <dbReference type="ARBA" id="ARBA00022763"/>
    </source>
</evidence>
<dbReference type="PANTHER" id="PTHR10815:SF5">
    <property type="entry name" value="METHYLATED-DNA--PROTEIN-CYSTEINE METHYLTRANSFERASE"/>
    <property type="match status" value="1"/>
</dbReference>
<feature type="domain" description="Methylated-DNA-[protein]-cysteine S-methyltransferase DNA binding" evidence="10">
    <location>
        <begin position="85"/>
        <end position="166"/>
    </location>
</feature>
<evidence type="ECO:0000256" key="1">
    <source>
        <dbReference type="ARBA" id="ARBA00001286"/>
    </source>
</evidence>
<evidence type="ECO:0000256" key="8">
    <source>
        <dbReference type="ARBA" id="ARBA00049348"/>
    </source>
</evidence>
<accession>A0A941EK80</accession>
<organism evidence="12 13">
    <name type="scientific">Actinospica durhamensis</name>
    <dbReference type="NCBI Taxonomy" id="1508375"/>
    <lineage>
        <taxon>Bacteria</taxon>
        <taxon>Bacillati</taxon>
        <taxon>Actinomycetota</taxon>
        <taxon>Actinomycetes</taxon>
        <taxon>Catenulisporales</taxon>
        <taxon>Actinospicaceae</taxon>
        <taxon>Actinospica</taxon>
    </lineage>
</organism>
<feature type="active site" description="Nucleophile; methyl group acceptor" evidence="9">
    <location>
        <position position="137"/>
    </location>
</feature>
<dbReference type="Pfam" id="PF01035">
    <property type="entry name" value="DNA_binding_1"/>
    <property type="match status" value="1"/>
</dbReference>
<feature type="domain" description="Methylguanine DNA methyltransferase ribonuclease-like" evidence="11">
    <location>
        <begin position="5"/>
        <end position="79"/>
    </location>
</feature>
<dbReference type="GO" id="GO:0006307">
    <property type="term" value="P:DNA alkylation repair"/>
    <property type="evidence" value="ECO:0007669"/>
    <property type="project" value="UniProtKB-UniRule"/>
</dbReference>
<dbReference type="CDD" id="cd06445">
    <property type="entry name" value="ATase"/>
    <property type="match status" value="1"/>
</dbReference>
<keyword evidence="6 9" id="KW-0227">DNA damage</keyword>
<evidence type="ECO:0000256" key="7">
    <source>
        <dbReference type="ARBA" id="ARBA00023204"/>
    </source>
</evidence>
<keyword evidence="4 9" id="KW-0489">Methyltransferase</keyword>
<dbReference type="Gene3D" id="1.10.10.10">
    <property type="entry name" value="Winged helix-like DNA-binding domain superfamily/Winged helix DNA-binding domain"/>
    <property type="match status" value="1"/>
</dbReference>
<evidence type="ECO:0000256" key="3">
    <source>
        <dbReference type="ARBA" id="ARBA00022490"/>
    </source>
</evidence>
<dbReference type="FunFam" id="1.10.10.10:FF:000214">
    <property type="entry name" value="Methylated-DNA--protein-cysteine methyltransferase"/>
    <property type="match status" value="1"/>
</dbReference>
<dbReference type="SUPFAM" id="SSF53155">
    <property type="entry name" value="Methylated DNA-protein cysteine methyltransferase domain"/>
    <property type="match status" value="1"/>
</dbReference>
<dbReference type="PANTHER" id="PTHR10815">
    <property type="entry name" value="METHYLATED-DNA--PROTEIN-CYSTEINE METHYLTRANSFERASE"/>
    <property type="match status" value="1"/>
</dbReference>
<keyword evidence="13" id="KW-1185">Reference proteome</keyword>
<dbReference type="NCBIfam" id="TIGR00589">
    <property type="entry name" value="ogt"/>
    <property type="match status" value="1"/>
</dbReference>
<evidence type="ECO:0000256" key="5">
    <source>
        <dbReference type="ARBA" id="ARBA00022679"/>
    </source>
</evidence>
<name>A0A941EK80_9ACTN</name>
<dbReference type="InterPro" id="IPR036217">
    <property type="entry name" value="MethylDNA_cys_MeTrfase_DNAb"/>
</dbReference>
<dbReference type="Pfam" id="PF02870">
    <property type="entry name" value="Methyltransf_1N"/>
    <property type="match status" value="1"/>
</dbReference>
<evidence type="ECO:0000256" key="9">
    <source>
        <dbReference type="HAMAP-Rule" id="MF_00772"/>
    </source>
</evidence>
<keyword evidence="3 9" id="KW-0963">Cytoplasm</keyword>
<dbReference type="Proteomes" id="UP000675781">
    <property type="component" value="Unassembled WGS sequence"/>
</dbReference>
<comment type="caution">
    <text evidence="12">The sequence shown here is derived from an EMBL/GenBank/DDBJ whole genome shotgun (WGS) entry which is preliminary data.</text>
</comment>
<dbReference type="InterPro" id="IPR036388">
    <property type="entry name" value="WH-like_DNA-bd_sf"/>
</dbReference>
<evidence type="ECO:0000256" key="2">
    <source>
        <dbReference type="ARBA" id="ARBA00008711"/>
    </source>
</evidence>
<dbReference type="EMBL" id="JAGSOG010000005">
    <property type="protein sequence ID" value="MBR7832042.1"/>
    <property type="molecule type" value="Genomic_DNA"/>
</dbReference>